<dbReference type="InterPro" id="IPR019024">
    <property type="entry name" value="RNase_H2_suB_wHTH"/>
</dbReference>
<dbReference type="CDD" id="cd09270">
    <property type="entry name" value="RNase_H2-B"/>
    <property type="match status" value="1"/>
</dbReference>
<organism evidence="9 10">
    <name type="scientific">Fomitopsis schrenkii</name>
    <name type="common">Brown rot fungus</name>
    <dbReference type="NCBI Taxonomy" id="2126942"/>
    <lineage>
        <taxon>Eukaryota</taxon>
        <taxon>Fungi</taxon>
        <taxon>Dikarya</taxon>
        <taxon>Basidiomycota</taxon>
        <taxon>Agaricomycotina</taxon>
        <taxon>Agaricomycetes</taxon>
        <taxon>Polyporales</taxon>
        <taxon>Fomitopsis</taxon>
    </lineage>
</organism>
<feature type="domain" description="Rnh202 triple barrel" evidence="8">
    <location>
        <begin position="28"/>
        <end position="96"/>
    </location>
</feature>
<proteinExistence type="predicted"/>
<dbReference type="GO" id="GO:0032299">
    <property type="term" value="C:ribonuclease H2 complex"/>
    <property type="evidence" value="ECO:0007669"/>
    <property type="project" value="InterPro"/>
</dbReference>
<dbReference type="InterPro" id="IPR040456">
    <property type="entry name" value="RNase_H2_suB"/>
</dbReference>
<name>S8FH59_FOMSC</name>
<evidence type="ECO:0000313" key="10">
    <source>
        <dbReference type="Proteomes" id="UP000015241"/>
    </source>
</evidence>
<accession>S8FH59</accession>
<evidence type="ECO:0000256" key="6">
    <source>
        <dbReference type="SAM" id="MobiDB-lite"/>
    </source>
</evidence>
<evidence type="ECO:0000256" key="4">
    <source>
        <dbReference type="ARBA" id="ARBA00024778"/>
    </source>
</evidence>
<protein>
    <recommendedName>
        <fullName evidence="2">Ribonuclease H2 subunit B</fullName>
    </recommendedName>
    <alternativeName>
        <fullName evidence="5">Ribonuclease HI subunit B</fullName>
    </alternativeName>
</protein>
<evidence type="ECO:0000313" key="9">
    <source>
        <dbReference type="EMBL" id="EPS97729.1"/>
    </source>
</evidence>
<dbReference type="GO" id="GO:0005654">
    <property type="term" value="C:nucleoplasm"/>
    <property type="evidence" value="ECO:0007669"/>
    <property type="project" value="TreeGrafter"/>
</dbReference>
<dbReference type="HOGENOM" id="CLU_058486_0_0_1"/>
<comment type="function">
    <text evidence="4">Non catalytic subunit of RNase H2, an endonuclease that specifically degrades the RNA of RNA:DNA hybrids. Participates in DNA replication, possibly by mediating the removal of lagging-strand Okazaki fragment RNA primers during DNA replication. Mediates the excision of single ribonucleotides from DNA:RNA duplexes.</text>
</comment>
<reference evidence="9 10" key="1">
    <citation type="journal article" date="2012" name="Science">
        <title>The Paleozoic origin of enzymatic lignin decomposition reconstructed from 31 fungal genomes.</title>
        <authorList>
            <person name="Floudas D."/>
            <person name="Binder M."/>
            <person name="Riley R."/>
            <person name="Barry K."/>
            <person name="Blanchette R.A."/>
            <person name="Henrissat B."/>
            <person name="Martinez A.T."/>
            <person name="Otillar R."/>
            <person name="Spatafora J.W."/>
            <person name="Yadav J.S."/>
            <person name="Aerts A."/>
            <person name="Benoit I."/>
            <person name="Boyd A."/>
            <person name="Carlson A."/>
            <person name="Copeland A."/>
            <person name="Coutinho P.M."/>
            <person name="de Vries R.P."/>
            <person name="Ferreira P."/>
            <person name="Findley K."/>
            <person name="Foster B."/>
            <person name="Gaskell J."/>
            <person name="Glotzer D."/>
            <person name="Gorecki P."/>
            <person name="Heitman J."/>
            <person name="Hesse C."/>
            <person name="Hori C."/>
            <person name="Igarashi K."/>
            <person name="Jurgens J.A."/>
            <person name="Kallen N."/>
            <person name="Kersten P."/>
            <person name="Kohler A."/>
            <person name="Kuees U."/>
            <person name="Kumar T.K.A."/>
            <person name="Kuo A."/>
            <person name="LaButti K."/>
            <person name="Larrondo L.F."/>
            <person name="Lindquist E."/>
            <person name="Ling A."/>
            <person name="Lombard V."/>
            <person name="Lucas S."/>
            <person name="Lundell T."/>
            <person name="Martin R."/>
            <person name="McLaughlin D.J."/>
            <person name="Morgenstern I."/>
            <person name="Morin E."/>
            <person name="Murat C."/>
            <person name="Nagy L.G."/>
            <person name="Nolan M."/>
            <person name="Ohm R.A."/>
            <person name="Patyshakuliyeva A."/>
            <person name="Rokas A."/>
            <person name="Ruiz-Duenas F.J."/>
            <person name="Sabat G."/>
            <person name="Salamov A."/>
            <person name="Samejima M."/>
            <person name="Schmutz J."/>
            <person name="Slot J.C."/>
            <person name="St John F."/>
            <person name="Stenlid J."/>
            <person name="Sun H."/>
            <person name="Sun S."/>
            <person name="Syed K."/>
            <person name="Tsang A."/>
            <person name="Wiebenga A."/>
            <person name="Young D."/>
            <person name="Pisabarro A."/>
            <person name="Eastwood D.C."/>
            <person name="Martin F."/>
            <person name="Cullen D."/>
            <person name="Grigoriev I.V."/>
            <person name="Hibbett D.S."/>
        </authorList>
    </citation>
    <scope>NUCLEOTIDE SEQUENCE</scope>
    <source>
        <strain evidence="10">FP-58527</strain>
    </source>
</reference>
<evidence type="ECO:0000259" key="8">
    <source>
        <dbReference type="Pfam" id="PF17745"/>
    </source>
</evidence>
<dbReference type="OrthoDB" id="29098at2759"/>
<comment type="subcellular location">
    <subcellularLocation>
        <location evidence="1">Nucleus</location>
    </subcellularLocation>
</comment>
<dbReference type="Gene3D" id="2.20.25.530">
    <property type="match status" value="1"/>
</dbReference>
<dbReference type="PANTHER" id="PTHR13383">
    <property type="entry name" value="RIBONUCLEASE H2 SUBUNIT B"/>
    <property type="match status" value="1"/>
</dbReference>
<keyword evidence="10" id="KW-1185">Reference proteome</keyword>
<dbReference type="EMBL" id="KE504173">
    <property type="protein sequence ID" value="EPS97729.1"/>
    <property type="molecule type" value="Genomic_DNA"/>
</dbReference>
<keyword evidence="3" id="KW-0539">Nucleus</keyword>
<dbReference type="PANTHER" id="PTHR13383:SF11">
    <property type="entry name" value="RIBONUCLEASE H2 SUBUNIT B"/>
    <property type="match status" value="1"/>
</dbReference>
<dbReference type="FunCoup" id="S8FH59">
    <property type="interactions" value="59"/>
</dbReference>
<dbReference type="Pfam" id="PF09468">
    <property type="entry name" value="RNase_H2-Ydr279"/>
    <property type="match status" value="1"/>
</dbReference>
<sequence>MNRHVVVLPDDIVQTISERLEGGTGYDVDGPDLRFLRLPHPRTKLPALFLPHETKDGVKSIVLEVQTVAPPNPRSWFMPEGEVLKDGQMLLLTPVDPIFLLIPLLECSCPSVDSPNNFRSAEDLFEAAASTFIKTMGAGGDSNPASYSTDDLLRLLSYRCVNRAMTQICEVKEITVDITVYRYSKQMVMDYLKVKVKRLSAPTVCEMSTTLIRHLAKNGLMDDGKEDLLDSGRTKAACELLSQYLPDVLYAELLKQYDFAELDTHLLAIHAEQTAIEEFNAQAVPKPKKGKAPSQKKGDPAEKKRKAPARASNGVEKLKKANVKGMAKISSFFQKPA</sequence>
<feature type="domain" description="Ribonuclease H2 subunit B wHTH" evidence="7">
    <location>
        <begin position="99"/>
        <end position="253"/>
    </location>
</feature>
<dbReference type="Pfam" id="PF17745">
    <property type="entry name" value="Ydr279_N"/>
    <property type="match status" value="1"/>
</dbReference>
<dbReference type="InterPro" id="IPR041195">
    <property type="entry name" value="Rnh202_N"/>
</dbReference>
<dbReference type="Proteomes" id="UP000015241">
    <property type="component" value="Unassembled WGS sequence"/>
</dbReference>
<gene>
    <name evidence="9" type="ORF">FOMPIDRAFT_1052121</name>
</gene>
<dbReference type="AlphaFoldDB" id="S8FH59"/>
<evidence type="ECO:0000259" key="7">
    <source>
        <dbReference type="Pfam" id="PF09468"/>
    </source>
</evidence>
<evidence type="ECO:0000256" key="1">
    <source>
        <dbReference type="ARBA" id="ARBA00004123"/>
    </source>
</evidence>
<dbReference type="eggNOG" id="KOG4705">
    <property type="taxonomic scope" value="Eukaryota"/>
</dbReference>
<evidence type="ECO:0000256" key="2">
    <source>
        <dbReference type="ARBA" id="ARBA00019062"/>
    </source>
</evidence>
<feature type="region of interest" description="Disordered" evidence="6">
    <location>
        <begin position="282"/>
        <end position="317"/>
    </location>
</feature>
<dbReference type="Gene3D" id="1.10.20.120">
    <property type="match status" value="1"/>
</dbReference>
<dbReference type="STRING" id="743788.S8FH59"/>
<evidence type="ECO:0000256" key="5">
    <source>
        <dbReference type="ARBA" id="ARBA00033464"/>
    </source>
</evidence>
<evidence type="ECO:0000256" key="3">
    <source>
        <dbReference type="ARBA" id="ARBA00023242"/>
    </source>
</evidence>
<dbReference type="GO" id="GO:0006401">
    <property type="term" value="P:RNA catabolic process"/>
    <property type="evidence" value="ECO:0007669"/>
    <property type="project" value="TreeGrafter"/>
</dbReference>
<dbReference type="InParanoid" id="S8FH59"/>